<feature type="region of interest" description="Disordered" evidence="5">
    <location>
        <begin position="1301"/>
        <end position="1342"/>
    </location>
</feature>
<keyword evidence="1" id="KW-0596">Phosphopantetheine</keyword>
<dbReference type="Proteomes" id="UP000293360">
    <property type="component" value="Unassembled WGS sequence"/>
</dbReference>
<dbReference type="InterPro" id="IPR057326">
    <property type="entry name" value="KR_dom"/>
</dbReference>
<evidence type="ECO:0000313" key="8">
    <source>
        <dbReference type="Proteomes" id="UP000293360"/>
    </source>
</evidence>
<dbReference type="Gene3D" id="3.40.50.720">
    <property type="entry name" value="NAD(P)-binding Rossmann-like Domain"/>
    <property type="match status" value="2"/>
</dbReference>
<keyword evidence="4" id="KW-0560">Oxidoreductase</keyword>
<dbReference type="GO" id="GO:0004312">
    <property type="term" value="F:fatty acid synthase activity"/>
    <property type="evidence" value="ECO:0007669"/>
    <property type="project" value="TreeGrafter"/>
</dbReference>
<dbReference type="EMBL" id="QJNU01000735">
    <property type="protein sequence ID" value="RYO87961.1"/>
    <property type="molecule type" value="Genomic_DNA"/>
</dbReference>
<gene>
    <name evidence="7" type="ORF">DL764_008792</name>
</gene>
<dbReference type="InterPro" id="IPR050091">
    <property type="entry name" value="PKS_NRPS_Biosynth_Enz"/>
</dbReference>
<evidence type="ECO:0000259" key="6">
    <source>
        <dbReference type="SMART" id="SM00822"/>
    </source>
</evidence>
<dbReference type="STRING" id="155417.A0A4Q4SYV4"/>
<protein>
    <recommendedName>
        <fullName evidence="6">Ketoreductase domain-containing protein</fullName>
    </recommendedName>
</protein>
<dbReference type="InterPro" id="IPR010730">
    <property type="entry name" value="HET"/>
</dbReference>
<dbReference type="PANTHER" id="PTHR43775">
    <property type="entry name" value="FATTY ACID SYNTHASE"/>
    <property type="match status" value="1"/>
</dbReference>
<dbReference type="GO" id="GO:0006633">
    <property type="term" value="P:fatty acid biosynthetic process"/>
    <property type="evidence" value="ECO:0007669"/>
    <property type="project" value="TreeGrafter"/>
</dbReference>
<dbReference type="InterPro" id="IPR013968">
    <property type="entry name" value="PKS_KR"/>
</dbReference>
<reference evidence="7 8" key="1">
    <citation type="submission" date="2018-06" db="EMBL/GenBank/DDBJ databases">
        <title>Complete Genomes of Monosporascus.</title>
        <authorList>
            <person name="Robinson A.J."/>
            <person name="Natvig D.O."/>
        </authorList>
    </citation>
    <scope>NUCLEOTIDE SEQUENCE [LARGE SCALE GENOMIC DNA]</scope>
    <source>
        <strain evidence="7 8">CBS 110550</strain>
    </source>
</reference>
<evidence type="ECO:0000256" key="5">
    <source>
        <dbReference type="SAM" id="MobiDB-lite"/>
    </source>
</evidence>
<dbReference type="InterPro" id="IPR029063">
    <property type="entry name" value="SAM-dependent_MTases_sf"/>
</dbReference>
<dbReference type="SUPFAM" id="SSF51735">
    <property type="entry name" value="NAD(P)-binding Rossmann-fold domains"/>
    <property type="match status" value="1"/>
</dbReference>
<dbReference type="SMART" id="SM00822">
    <property type="entry name" value="PKS_KR"/>
    <property type="match status" value="1"/>
</dbReference>
<sequence length="1342" mass="151264">MMLRIQESKIQREKSLDFICRLECLRLTDNEFGSPTDAVVRPDFSRERIDAFQNGEYMALSYTWECAESESGQCGGYLVETRNGNIELSNVRDVVFDRAIAYMCFADVEYLWIDRECIVQERGEEKETAIHAMDLVYQRSSHPVALLAKRIETEDELYLLAQLLEGNLTYRNEQDGTFLLRPRQTRTGAEALKLLEAITSDRWWTRAWTFQENYRGGTRMRLLIPHADHLECRKADYAEVFGGLPGELDINSAQFHEAATMLCLAFEPRTDSEEEVVENVLSRAGRYSLLLQEPDQNGEDVALRSMSPIVFANIEDRVLTDHWDRLAIVANCCQYRVRLDSTKLERQGYSVSVSMLALLFLNGEILHNAPDREPCDAPSPLRDLTAAGFLREQAFDEFYPPFSERGLTFNKGCRFFDTTLTRDGICTHGHLWRLHQIVKTRDLPCWRPRDGDMEDALWKLKDCIWRRGEHELADELRNYLNLERERGQRNGTRSQSLANRYMRAMANELACAVYDGRDLRLGYLWDPSAESSPSRGIFICHDEDEENDPSGFRSGWSARQAYVFTAFRPMATSDSSGYCNDVDRHISLEVDAVTRNGLPPRLYARMNILEIGAGTGSATAAALRHLRSNFDIYTFTDISSGFFGKAQGTFAEYDTRMQFEVLDIGRSPAEQGVMKYSYDLVIASSVLHATKSLSVTIRDCRRLIRPGGYLVVEEGTSDTLRIPFIFCGLQGWWVGTDDGRKHQPTVSEAKWDSLLRTNQFSGVDQKVDVLRDPLTMAPGLVHMEELLIIGQVNSAFRVGVANALPGSPTQDDILWSNETELAMEDDHLYIPRVVSDDSLSERFNSGRRPIQRNVSAIEESTTVVNRGNSLVLEAADLDKGPVSRNIRTIRVHSSSLCAFTTIDDSPTFYLCLGIVLETNQRVLAVSAANASSVKVPFDQTFNWQNGKDSDEILEEVLTVLLCESYTVGVNGTVWIHNPSDHLLNAPVSWNPAMPLSIDSSKMRDILQDYHSRANMCSTLQSAGNQVPIAAGKLYQLQEISSCTDVIWWANIESIPVRLSPLKVHRLFSDHKKYFLVGLTGELGLSFCEWMTEHGAKNFAIASWNPSIHSGILKHLQNKGANIKAFPLDITDKQSLQEVHRQILESMPPIAGVVNGAMVIRDKPFYNLSLDDFESVLKPKVDESRYLYYSAAKMFMAGLARQRRWSGLAVSVMNIGMVIGCGYLNQTSHEKDGHEQRKGVDHLLRMGYAPLSEPEFHTLFAEAVHSGQPELGLDPELITDIGETDATWTRSPRLSHYRIRTQRTAASHGTTKSTQGVHGQLAEARDRRGMSQLSDETAAAYSG</sequence>
<evidence type="ECO:0000313" key="7">
    <source>
        <dbReference type="EMBL" id="RYO87961.1"/>
    </source>
</evidence>
<keyword evidence="3" id="KW-0808">Transferase</keyword>
<dbReference type="GO" id="GO:0044550">
    <property type="term" value="P:secondary metabolite biosynthetic process"/>
    <property type="evidence" value="ECO:0007669"/>
    <property type="project" value="TreeGrafter"/>
</dbReference>
<feature type="compositionally biased region" description="Polar residues" evidence="5">
    <location>
        <begin position="1301"/>
        <end position="1316"/>
    </location>
</feature>
<dbReference type="InterPro" id="IPR013217">
    <property type="entry name" value="Methyltransf_12"/>
</dbReference>
<keyword evidence="8" id="KW-1185">Reference proteome</keyword>
<organism evidence="7 8">
    <name type="scientific">Monosporascus ibericus</name>
    <dbReference type="NCBI Taxonomy" id="155417"/>
    <lineage>
        <taxon>Eukaryota</taxon>
        <taxon>Fungi</taxon>
        <taxon>Dikarya</taxon>
        <taxon>Ascomycota</taxon>
        <taxon>Pezizomycotina</taxon>
        <taxon>Sordariomycetes</taxon>
        <taxon>Xylariomycetidae</taxon>
        <taxon>Xylariales</taxon>
        <taxon>Xylariales incertae sedis</taxon>
        <taxon>Monosporascus</taxon>
    </lineage>
</organism>
<comment type="caution">
    <text evidence="7">The sequence shown here is derived from an EMBL/GenBank/DDBJ whole genome shotgun (WGS) entry which is preliminary data.</text>
</comment>
<dbReference type="GO" id="GO:0016491">
    <property type="term" value="F:oxidoreductase activity"/>
    <property type="evidence" value="ECO:0007669"/>
    <property type="project" value="UniProtKB-KW"/>
</dbReference>
<evidence type="ECO:0000256" key="3">
    <source>
        <dbReference type="ARBA" id="ARBA00022679"/>
    </source>
</evidence>
<dbReference type="OrthoDB" id="270167at2759"/>
<feature type="domain" description="Ketoreductase" evidence="6">
    <location>
        <begin position="1071"/>
        <end position="1220"/>
    </location>
</feature>
<dbReference type="Pfam" id="PF06985">
    <property type="entry name" value="HET"/>
    <property type="match status" value="1"/>
</dbReference>
<accession>A0A4Q4SYV4</accession>
<dbReference type="PANTHER" id="PTHR43775:SF20">
    <property type="entry name" value="HYBRID PKS-NRPS SYNTHETASE APDA"/>
    <property type="match status" value="1"/>
</dbReference>
<proteinExistence type="predicted"/>
<dbReference type="InterPro" id="IPR036291">
    <property type="entry name" value="NAD(P)-bd_dom_sf"/>
</dbReference>
<dbReference type="Pfam" id="PF08242">
    <property type="entry name" value="Methyltransf_12"/>
    <property type="match status" value="1"/>
</dbReference>
<dbReference type="Pfam" id="PF08659">
    <property type="entry name" value="KR"/>
    <property type="match status" value="1"/>
</dbReference>
<evidence type="ECO:0000256" key="1">
    <source>
        <dbReference type="ARBA" id="ARBA00022450"/>
    </source>
</evidence>
<name>A0A4Q4SYV4_9PEZI</name>
<evidence type="ECO:0000256" key="4">
    <source>
        <dbReference type="ARBA" id="ARBA00023002"/>
    </source>
</evidence>
<keyword evidence="2" id="KW-0597">Phosphoprotein</keyword>
<dbReference type="Gene3D" id="3.40.50.150">
    <property type="entry name" value="Vaccinia Virus protein VP39"/>
    <property type="match status" value="1"/>
</dbReference>
<evidence type="ECO:0000256" key="2">
    <source>
        <dbReference type="ARBA" id="ARBA00022553"/>
    </source>
</evidence>
<dbReference type="SUPFAM" id="SSF53335">
    <property type="entry name" value="S-adenosyl-L-methionine-dependent methyltransferases"/>
    <property type="match status" value="1"/>
</dbReference>